<feature type="domain" description="UspA" evidence="2">
    <location>
        <begin position="148"/>
        <end position="285"/>
    </location>
</feature>
<evidence type="ECO:0000256" key="1">
    <source>
        <dbReference type="ARBA" id="ARBA00008791"/>
    </source>
</evidence>
<sequence>MKKVKNILVALDLSAIDEKLITYASFIAERLQAENVYFVHNIKKYEISELFEEHLKEVNLDEVIGDELNEKVKIHFSAPANWEVLISEDPYSESLLKYIVEKYAIDLAIVGNKKHEKGTGVVSGKLLRLLRCDILAVPAAAKEKIELIWAGTDFSQDSRKVFRITKELQQGHDVQLKVVNVYSVPVQFSPYVTPESMGPKVEKHVREKFDKFLKKLDAAEAVEPLIFMGRESGAAQKIMANLRNSGVDLLVVSDKGGNTFSPFAVGTVTEELFNANLDVPLWVVKSS</sequence>
<dbReference type="RefSeq" id="WP_168138851.1">
    <property type="nucleotide sequence ID" value="NZ_JAAVJR010000007.1"/>
</dbReference>
<dbReference type="InterPro" id="IPR014729">
    <property type="entry name" value="Rossmann-like_a/b/a_fold"/>
</dbReference>
<proteinExistence type="inferred from homology"/>
<evidence type="ECO:0000313" key="3">
    <source>
        <dbReference type="EMBL" id="NJW53750.1"/>
    </source>
</evidence>
<dbReference type="Gene3D" id="3.40.50.620">
    <property type="entry name" value="HUPs"/>
    <property type="match status" value="2"/>
</dbReference>
<protein>
    <submittedName>
        <fullName evidence="3">Universal stress protein</fullName>
    </submittedName>
</protein>
<dbReference type="PANTHER" id="PTHR46268:SF6">
    <property type="entry name" value="UNIVERSAL STRESS PROTEIN UP12"/>
    <property type="match status" value="1"/>
</dbReference>
<dbReference type="EMBL" id="JAAVJR010000007">
    <property type="protein sequence ID" value="NJW53750.1"/>
    <property type="molecule type" value="Genomic_DNA"/>
</dbReference>
<dbReference type="Pfam" id="PF00582">
    <property type="entry name" value="Usp"/>
    <property type="match status" value="2"/>
</dbReference>
<comment type="caution">
    <text evidence="3">The sequence shown here is derived from an EMBL/GenBank/DDBJ whole genome shotgun (WGS) entry which is preliminary data.</text>
</comment>
<comment type="similarity">
    <text evidence="1">Belongs to the universal stress protein A family.</text>
</comment>
<organism evidence="3 4">
    <name type="scientific">Salinimicrobium oceani</name>
    <dbReference type="NCBI Taxonomy" id="2722702"/>
    <lineage>
        <taxon>Bacteria</taxon>
        <taxon>Pseudomonadati</taxon>
        <taxon>Bacteroidota</taxon>
        <taxon>Flavobacteriia</taxon>
        <taxon>Flavobacteriales</taxon>
        <taxon>Flavobacteriaceae</taxon>
        <taxon>Salinimicrobium</taxon>
    </lineage>
</organism>
<dbReference type="Proteomes" id="UP000703674">
    <property type="component" value="Unassembled WGS sequence"/>
</dbReference>
<dbReference type="CDD" id="cd00293">
    <property type="entry name" value="USP-like"/>
    <property type="match status" value="2"/>
</dbReference>
<dbReference type="InterPro" id="IPR006016">
    <property type="entry name" value="UspA"/>
</dbReference>
<dbReference type="SUPFAM" id="SSF52402">
    <property type="entry name" value="Adenine nucleotide alpha hydrolases-like"/>
    <property type="match status" value="2"/>
</dbReference>
<evidence type="ECO:0000313" key="4">
    <source>
        <dbReference type="Proteomes" id="UP000703674"/>
    </source>
</evidence>
<name>A0ABX1CZR5_9FLAO</name>
<evidence type="ECO:0000259" key="2">
    <source>
        <dbReference type="Pfam" id="PF00582"/>
    </source>
</evidence>
<feature type="domain" description="UspA" evidence="2">
    <location>
        <begin position="4"/>
        <end position="138"/>
    </location>
</feature>
<keyword evidence="4" id="KW-1185">Reference proteome</keyword>
<dbReference type="PANTHER" id="PTHR46268">
    <property type="entry name" value="STRESS RESPONSE PROTEIN NHAX"/>
    <property type="match status" value="1"/>
</dbReference>
<accession>A0ABX1CZR5</accession>
<gene>
    <name evidence="3" type="ORF">HC175_12550</name>
</gene>
<reference evidence="3 4" key="1">
    <citation type="submission" date="2020-03" db="EMBL/GenBank/DDBJ databases">
        <title>Salinimicrobium sp. nov, isolated from SCS.</title>
        <authorList>
            <person name="Cao W.R."/>
        </authorList>
    </citation>
    <scope>NUCLEOTIDE SEQUENCE [LARGE SCALE GENOMIC DNA]</scope>
    <source>
        <strain evidence="4">J15B91</strain>
    </source>
</reference>